<organism evidence="1 2">
    <name type="scientific">Catharanthus roseus</name>
    <name type="common">Madagascar periwinkle</name>
    <name type="synonym">Vinca rosea</name>
    <dbReference type="NCBI Taxonomy" id="4058"/>
    <lineage>
        <taxon>Eukaryota</taxon>
        <taxon>Viridiplantae</taxon>
        <taxon>Streptophyta</taxon>
        <taxon>Embryophyta</taxon>
        <taxon>Tracheophyta</taxon>
        <taxon>Spermatophyta</taxon>
        <taxon>Magnoliopsida</taxon>
        <taxon>eudicotyledons</taxon>
        <taxon>Gunneridae</taxon>
        <taxon>Pentapetalae</taxon>
        <taxon>asterids</taxon>
        <taxon>lamiids</taxon>
        <taxon>Gentianales</taxon>
        <taxon>Apocynaceae</taxon>
        <taxon>Rauvolfioideae</taxon>
        <taxon>Vinceae</taxon>
        <taxon>Catharanthinae</taxon>
        <taxon>Catharanthus</taxon>
    </lineage>
</organism>
<protein>
    <submittedName>
        <fullName evidence="1">Uncharacterized protein</fullName>
    </submittedName>
</protein>
<name>A0ACC0AVX3_CATRO</name>
<reference evidence="2" key="1">
    <citation type="journal article" date="2023" name="Nat. Plants">
        <title>Single-cell RNA sequencing provides a high-resolution roadmap for understanding the multicellular compartmentation of specialized metabolism.</title>
        <authorList>
            <person name="Sun S."/>
            <person name="Shen X."/>
            <person name="Li Y."/>
            <person name="Li Y."/>
            <person name="Wang S."/>
            <person name="Li R."/>
            <person name="Zhang H."/>
            <person name="Shen G."/>
            <person name="Guo B."/>
            <person name="Wei J."/>
            <person name="Xu J."/>
            <person name="St-Pierre B."/>
            <person name="Chen S."/>
            <person name="Sun C."/>
        </authorList>
    </citation>
    <scope>NUCLEOTIDE SEQUENCE [LARGE SCALE GENOMIC DNA]</scope>
</reference>
<dbReference type="Proteomes" id="UP001060085">
    <property type="component" value="Linkage Group LG05"/>
</dbReference>
<keyword evidence="2" id="KW-1185">Reference proteome</keyword>
<proteinExistence type="predicted"/>
<evidence type="ECO:0000313" key="1">
    <source>
        <dbReference type="EMBL" id="KAI5665049.1"/>
    </source>
</evidence>
<gene>
    <name evidence="1" type="ORF">M9H77_24372</name>
</gene>
<dbReference type="EMBL" id="CM044705">
    <property type="protein sequence ID" value="KAI5665049.1"/>
    <property type="molecule type" value="Genomic_DNA"/>
</dbReference>
<comment type="caution">
    <text evidence="1">The sequence shown here is derived from an EMBL/GenBank/DDBJ whole genome shotgun (WGS) entry which is preliminary data.</text>
</comment>
<sequence>MEIQSLESSQISYLAVQGNYLYAASLNKVHVFDLSSHMLVDTLSCKSSACGMVKSVKFINKKIVTAHQDCKIRVWQVTESKKHRLVSTLPTVKDRFRRCISASNYVQVRRHKQKLWIEHADAVSGLAINEHALMYPDAQVCWSEAKPDTEDDQNLYEKIDRLMYLKAKPNTEVDQNLYEKIDKLMYSAGAKPESKVGLDSNKEVSTDRNSCEKSSDTLMYSISWDKSLKIWRMSDLSCLESINNAHSDAINAIVVCPNKGIIYTASADGNIKIWEKSKDGRKKKHKLLSTLEKHNSSVNALVLNNDGSVLFSGGCEKTILVWERDEDSNNYMMLKSSLFGHKGAILCLIYLDGLLISGSSDKTVRIWKKNKEFGQYFCMAVLEGHSKGIKSLVAIPYIPNKGNFVTTFSGSLDGEIIVWQVSNIHTSDFQVKSTVLKHAPKY</sequence>
<accession>A0ACC0AVX3</accession>
<evidence type="ECO:0000313" key="2">
    <source>
        <dbReference type="Proteomes" id="UP001060085"/>
    </source>
</evidence>